<dbReference type="Gene3D" id="3.30.360.10">
    <property type="entry name" value="Dihydrodipicolinate Reductase, domain 2"/>
    <property type="match status" value="1"/>
</dbReference>
<accession>A0ABV6YUP6</accession>
<dbReference type="InterPro" id="IPR036291">
    <property type="entry name" value="NAD(P)-bd_dom_sf"/>
</dbReference>
<dbReference type="EMBL" id="JBHPBY010000066">
    <property type="protein sequence ID" value="MFC1849926.1"/>
    <property type="molecule type" value="Genomic_DNA"/>
</dbReference>
<evidence type="ECO:0000259" key="2">
    <source>
        <dbReference type="Pfam" id="PF01408"/>
    </source>
</evidence>
<dbReference type="Gene3D" id="3.40.50.720">
    <property type="entry name" value="NAD(P)-binding Rossmann-like Domain"/>
    <property type="match status" value="1"/>
</dbReference>
<evidence type="ECO:0000256" key="1">
    <source>
        <dbReference type="ARBA" id="ARBA00023002"/>
    </source>
</evidence>
<name>A0ABV6YUP6_UNCC1</name>
<keyword evidence="5" id="KW-1185">Reference proteome</keyword>
<dbReference type="InterPro" id="IPR050463">
    <property type="entry name" value="Gfo/Idh/MocA_oxidrdct_glycsds"/>
</dbReference>
<keyword evidence="1" id="KW-0560">Oxidoreductase</keyword>
<evidence type="ECO:0000313" key="4">
    <source>
        <dbReference type="EMBL" id="MFC1849926.1"/>
    </source>
</evidence>
<proteinExistence type="predicted"/>
<dbReference type="InterPro" id="IPR000683">
    <property type="entry name" value="Gfo/Idh/MocA-like_OxRdtase_N"/>
</dbReference>
<dbReference type="Pfam" id="PF01408">
    <property type="entry name" value="GFO_IDH_MocA"/>
    <property type="match status" value="1"/>
</dbReference>
<organism evidence="4 5">
    <name type="scientific">candidate division CSSED10-310 bacterium</name>
    <dbReference type="NCBI Taxonomy" id="2855610"/>
    <lineage>
        <taxon>Bacteria</taxon>
        <taxon>Bacteria division CSSED10-310</taxon>
    </lineage>
</organism>
<protein>
    <submittedName>
        <fullName evidence="4">Gfo/Idh/MocA family protein</fullName>
    </submittedName>
</protein>
<dbReference type="Pfam" id="PF22725">
    <property type="entry name" value="GFO_IDH_MocA_C3"/>
    <property type="match status" value="1"/>
</dbReference>
<dbReference type="Proteomes" id="UP001594351">
    <property type="component" value="Unassembled WGS sequence"/>
</dbReference>
<evidence type="ECO:0000313" key="5">
    <source>
        <dbReference type="Proteomes" id="UP001594351"/>
    </source>
</evidence>
<dbReference type="SUPFAM" id="SSF51735">
    <property type="entry name" value="NAD(P)-binding Rossmann-fold domains"/>
    <property type="match status" value="1"/>
</dbReference>
<dbReference type="SUPFAM" id="SSF55347">
    <property type="entry name" value="Glyceraldehyde-3-phosphate dehydrogenase-like, C-terminal domain"/>
    <property type="match status" value="1"/>
</dbReference>
<sequence>MNRIRIGIIGAGLNTREKHIPKLQSLPEAEVAAVCNRSRASGERVAREFSIQKVCDHWSEVIRDDSLDAIVIGTWPDMHHLLTCAALDAGKHVLCEARMAMNASEAHEMKAVSDQHPELVAQIVPAPFSLAFDRTIQDLIRDNYLGQLTAVSVRHNITSFLDETAPLTWRQDIDRSGFNTLFLGIYYETIARWMDHALSVVAMSKTFIKQRYDETLARKKEVRVPEHIDVIAHMACGAQASFQFSAVTGLLSNPAEIWIFGSQGTLYLDIIQQKLYGGQRRDAALQEIVVTDEKKIRLAGRTRIH</sequence>
<feature type="domain" description="GFO/IDH/MocA-like oxidoreductase" evidence="3">
    <location>
        <begin position="134"/>
        <end position="266"/>
    </location>
</feature>
<evidence type="ECO:0000259" key="3">
    <source>
        <dbReference type="Pfam" id="PF22725"/>
    </source>
</evidence>
<comment type="caution">
    <text evidence="4">The sequence shown here is derived from an EMBL/GenBank/DDBJ whole genome shotgun (WGS) entry which is preliminary data.</text>
</comment>
<dbReference type="PANTHER" id="PTHR43818">
    <property type="entry name" value="BCDNA.GH03377"/>
    <property type="match status" value="1"/>
</dbReference>
<dbReference type="InterPro" id="IPR055170">
    <property type="entry name" value="GFO_IDH_MocA-like_dom"/>
</dbReference>
<reference evidence="4 5" key="1">
    <citation type="submission" date="2024-09" db="EMBL/GenBank/DDBJ databases">
        <title>Laminarin stimulates single cell rates of sulfate reduction while oxygen inhibits transcriptomic activity in coastal marine sediment.</title>
        <authorList>
            <person name="Lindsay M."/>
            <person name="Orcutt B."/>
            <person name="Emerson D."/>
            <person name="Stepanauskas R."/>
            <person name="D'Angelo T."/>
        </authorList>
    </citation>
    <scope>NUCLEOTIDE SEQUENCE [LARGE SCALE GENOMIC DNA]</scope>
    <source>
        <strain evidence="4">SAG AM-311-K15</strain>
    </source>
</reference>
<dbReference type="PANTHER" id="PTHR43818:SF11">
    <property type="entry name" value="BCDNA.GH03377"/>
    <property type="match status" value="1"/>
</dbReference>
<feature type="domain" description="Gfo/Idh/MocA-like oxidoreductase N-terminal" evidence="2">
    <location>
        <begin position="4"/>
        <end position="118"/>
    </location>
</feature>
<gene>
    <name evidence="4" type="ORF">ACFL27_06925</name>
</gene>